<dbReference type="Proteomes" id="UP000324222">
    <property type="component" value="Unassembled WGS sequence"/>
</dbReference>
<accession>A0A5B7JJZ7</accession>
<name>A0A5B7JJZ7_PORTR</name>
<keyword evidence="2" id="KW-1185">Reference proteome</keyword>
<protein>
    <submittedName>
        <fullName evidence="1">Uncharacterized protein</fullName>
    </submittedName>
</protein>
<reference evidence="1 2" key="1">
    <citation type="submission" date="2019-05" db="EMBL/GenBank/DDBJ databases">
        <title>Another draft genome of Portunus trituberculatus and its Hox gene families provides insights of decapod evolution.</title>
        <authorList>
            <person name="Jeong J.-H."/>
            <person name="Song I."/>
            <person name="Kim S."/>
            <person name="Choi T."/>
            <person name="Kim D."/>
            <person name="Ryu S."/>
            <person name="Kim W."/>
        </authorList>
    </citation>
    <scope>NUCLEOTIDE SEQUENCE [LARGE SCALE GENOMIC DNA]</scope>
    <source>
        <tissue evidence="1">Muscle</tissue>
    </source>
</reference>
<gene>
    <name evidence="1" type="ORF">E2C01_088483</name>
</gene>
<dbReference type="EMBL" id="VSRR010094600">
    <property type="protein sequence ID" value="MPC93358.1"/>
    <property type="molecule type" value="Genomic_DNA"/>
</dbReference>
<proteinExistence type="predicted"/>
<evidence type="ECO:0000313" key="2">
    <source>
        <dbReference type="Proteomes" id="UP000324222"/>
    </source>
</evidence>
<dbReference type="AlphaFoldDB" id="A0A5B7JJZ7"/>
<comment type="caution">
    <text evidence="1">The sequence shown here is derived from an EMBL/GenBank/DDBJ whole genome shotgun (WGS) entry which is preliminary data.</text>
</comment>
<evidence type="ECO:0000313" key="1">
    <source>
        <dbReference type="EMBL" id="MPC93358.1"/>
    </source>
</evidence>
<sequence>MDSSTIQTPLKSPAIKLTLLPTQGAWSDKRPDLFLTCDPQRLYLRPSPGWPLISLDQPGVP</sequence>
<organism evidence="1 2">
    <name type="scientific">Portunus trituberculatus</name>
    <name type="common">Swimming crab</name>
    <name type="synonym">Neptunus trituberculatus</name>
    <dbReference type="NCBI Taxonomy" id="210409"/>
    <lineage>
        <taxon>Eukaryota</taxon>
        <taxon>Metazoa</taxon>
        <taxon>Ecdysozoa</taxon>
        <taxon>Arthropoda</taxon>
        <taxon>Crustacea</taxon>
        <taxon>Multicrustacea</taxon>
        <taxon>Malacostraca</taxon>
        <taxon>Eumalacostraca</taxon>
        <taxon>Eucarida</taxon>
        <taxon>Decapoda</taxon>
        <taxon>Pleocyemata</taxon>
        <taxon>Brachyura</taxon>
        <taxon>Eubrachyura</taxon>
        <taxon>Portunoidea</taxon>
        <taxon>Portunidae</taxon>
        <taxon>Portuninae</taxon>
        <taxon>Portunus</taxon>
    </lineage>
</organism>